<dbReference type="Proteomes" id="UP001054857">
    <property type="component" value="Unassembled WGS sequence"/>
</dbReference>
<sequence length="171" mass="19390">MLTQRQMLRPQARSYSCRRPVKCFASASVTTVARPTQTASEAPIEVDVEALNKRLEARAKAMIQLEEQEVATRTKVKFILKQRVGLGESWKMVGKCPELGSMVPEVAPYMQWNNGDVWTYEAKIRPGTFTYKAVLRKPDGQYLWEDGKDRTLEVPVDAPAMEVDIANVRFP</sequence>
<evidence type="ECO:0000313" key="3">
    <source>
        <dbReference type="Proteomes" id="UP001054857"/>
    </source>
</evidence>
<reference evidence="2 3" key="1">
    <citation type="journal article" date="2021" name="Sci. Rep.">
        <title>Genome sequencing of the multicellular alga Astrephomene provides insights into convergent evolution of germ-soma differentiation.</title>
        <authorList>
            <person name="Yamashita S."/>
            <person name="Yamamoto K."/>
            <person name="Matsuzaki R."/>
            <person name="Suzuki S."/>
            <person name="Yamaguchi H."/>
            <person name="Hirooka S."/>
            <person name="Minakuchi Y."/>
            <person name="Miyagishima S."/>
            <person name="Kawachi M."/>
            <person name="Toyoda A."/>
            <person name="Nozaki H."/>
        </authorList>
    </citation>
    <scope>NUCLEOTIDE SEQUENCE [LARGE SCALE GENOMIC DNA]</scope>
    <source>
        <strain evidence="2 3">NIES-4017</strain>
    </source>
</reference>
<dbReference type="SMART" id="SM01065">
    <property type="entry name" value="CBM_2"/>
    <property type="match status" value="1"/>
</dbReference>
<feature type="domain" description="CBM20" evidence="1">
    <location>
        <begin position="68"/>
        <end position="170"/>
    </location>
</feature>
<dbReference type="Pfam" id="PF00686">
    <property type="entry name" value="CBM_20"/>
    <property type="match status" value="1"/>
</dbReference>
<dbReference type="InterPro" id="IPR013784">
    <property type="entry name" value="Carb-bd-like_fold"/>
</dbReference>
<keyword evidence="3" id="KW-1185">Reference proteome</keyword>
<proteinExistence type="predicted"/>
<dbReference type="PANTHER" id="PTHR15048:SF0">
    <property type="entry name" value="STARCH-BINDING DOMAIN-CONTAINING PROTEIN 1"/>
    <property type="match status" value="1"/>
</dbReference>
<protein>
    <recommendedName>
        <fullName evidence="1">CBM20 domain-containing protein</fullName>
    </recommendedName>
</protein>
<dbReference type="SUPFAM" id="SSF49452">
    <property type="entry name" value="Starch-binding domain-like"/>
    <property type="match status" value="1"/>
</dbReference>
<dbReference type="InterPro" id="IPR002044">
    <property type="entry name" value="CBM20"/>
</dbReference>
<comment type="caution">
    <text evidence="2">The sequence shown here is derived from an EMBL/GenBank/DDBJ whole genome shotgun (WGS) entry which is preliminary data.</text>
</comment>
<dbReference type="GO" id="GO:2001070">
    <property type="term" value="F:starch binding"/>
    <property type="evidence" value="ECO:0007669"/>
    <property type="project" value="InterPro"/>
</dbReference>
<dbReference type="InterPro" id="IPR013783">
    <property type="entry name" value="Ig-like_fold"/>
</dbReference>
<name>A0AAD3HHN6_9CHLO</name>
<dbReference type="PANTHER" id="PTHR15048">
    <property type="entry name" value="STARCH-BINDING DOMAIN-CONTAINING PROTEIN 1"/>
    <property type="match status" value="1"/>
</dbReference>
<organism evidence="2 3">
    <name type="scientific">Astrephomene gubernaculifera</name>
    <dbReference type="NCBI Taxonomy" id="47775"/>
    <lineage>
        <taxon>Eukaryota</taxon>
        <taxon>Viridiplantae</taxon>
        <taxon>Chlorophyta</taxon>
        <taxon>core chlorophytes</taxon>
        <taxon>Chlorophyceae</taxon>
        <taxon>CS clade</taxon>
        <taxon>Chlamydomonadales</taxon>
        <taxon>Astrephomenaceae</taxon>
        <taxon>Astrephomene</taxon>
    </lineage>
</organism>
<evidence type="ECO:0000259" key="1">
    <source>
        <dbReference type="PROSITE" id="PS51166"/>
    </source>
</evidence>
<gene>
    <name evidence="2" type="ORF">Agub_g1601</name>
</gene>
<accession>A0AAD3HHN6</accession>
<dbReference type="GO" id="GO:0016020">
    <property type="term" value="C:membrane"/>
    <property type="evidence" value="ECO:0007669"/>
    <property type="project" value="TreeGrafter"/>
</dbReference>
<dbReference type="AlphaFoldDB" id="A0AAD3HHN6"/>
<dbReference type="PROSITE" id="PS51166">
    <property type="entry name" value="CBM20"/>
    <property type="match status" value="1"/>
</dbReference>
<dbReference type="Gene3D" id="2.60.40.10">
    <property type="entry name" value="Immunoglobulins"/>
    <property type="match status" value="1"/>
</dbReference>
<dbReference type="EMBL" id="BMAR01000001">
    <property type="protein sequence ID" value="GFR40941.1"/>
    <property type="molecule type" value="Genomic_DNA"/>
</dbReference>
<evidence type="ECO:0000313" key="2">
    <source>
        <dbReference type="EMBL" id="GFR40941.1"/>
    </source>
</evidence>